<name>I0BJ31_9BACL</name>
<feature type="compositionally biased region" description="Basic and acidic residues" evidence="1">
    <location>
        <begin position="56"/>
        <end position="94"/>
    </location>
</feature>
<proteinExistence type="predicted"/>
<dbReference type="HOGENOM" id="CLU_146684_0_0_9"/>
<gene>
    <name evidence="2" type="ORF">B2K_16900</name>
</gene>
<evidence type="ECO:0000313" key="2">
    <source>
        <dbReference type="EMBL" id="AFH62378.1"/>
    </source>
</evidence>
<dbReference type="Proteomes" id="UP000007392">
    <property type="component" value="Chromosome"/>
</dbReference>
<reference evidence="2" key="1">
    <citation type="submission" date="2013-06" db="EMBL/GenBank/DDBJ databases">
        <title>Complete genome sequence of Paenibacillus mucilaginosus K02.</title>
        <authorList>
            <person name="Xiao B."/>
            <person name="Sun L."/>
            <person name="Xiao L."/>
            <person name="Lian B."/>
        </authorList>
    </citation>
    <scope>NUCLEOTIDE SEQUENCE [LARGE SCALE GENOMIC DNA]</scope>
    <source>
        <strain evidence="2">K02</strain>
    </source>
</reference>
<dbReference type="RefSeq" id="WP_014650950.1">
    <property type="nucleotide sequence ID" value="NC_017672.3"/>
</dbReference>
<accession>I0BJ31</accession>
<organism evidence="2">
    <name type="scientific">Paenibacillus mucilaginosus K02</name>
    <dbReference type="NCBI Taxonomy" id="997761"/>
    <lineage>
        <taxon>Bacteria</taxon>
        <taxon>Bacillati</taxon>
        <taxon>Bacillota</taxon>
        <taxon>Bacilli</taxon>
        <taxon>Bacillales</taxon>
        <taxon>Paenibacillaceae</taxon>
        <taxon>Paenibacillus</taxon>
    </lineage>
</organism>
<feature type="compositionally biased region" description="Basic and acidic residues" evidence="1">
    <location>
        <begin position="101"/>
        <end position="120"/>
    </location>
</feature>
<feature type="region of interest" description="Disordered" evidence="1">
    <location>
        <begin position="51"/>
        <end position="149"/>
    </location>
</feature>
<dbReference type="KEGG" id="pmw:B2K_16900"/>
<dbReference type="AlphaFoldDB" id="I0BJ31"/>
<evidence type="ECO:0000256" key="1">
    <source>
        <dbReference type="SAM" id="MobiDB-lite"/>
    </source>
</evidence>
<dbReference type="EMBL" id="CP003422">
    <property type="protein sequence ID" value="AFH62378.1"/>
    <property type="molecule type" value="Genomic_DNA"/>
</dbReference>
<protein>
    <submittedName>
        <fullName evidence="2">Uncharacterized protein</fullName>
    </submittedName>
</protein>
<sequence>MGTRKVGVEKLMVDCLVRVGTRGERRGLRMLGNGGGRGKRWELRSVGSWITGGTRTRTEEAWEKRRASHAMRRDTREPEENKAGKDPGDNRENGGTRGKRRMQENRKCIGKAEVDQDKGGRVVGKKGTKNYGGEQVDPEENRAGNTAPI</sequence>